<accession>A0A8I3AED4</accession>
<name>A0A8I3AED4_9AGAM</name>
<protein>
    <submittedName>
        <fullName evidence="1">Uncharacterized protein</fullName>
    </submittedName>
</protein>
<dbReference type="AlphaFoldDB" id="A0A8I3AED4"/>
<dbReference type="EMBL" id="JAGFBS010000005">
    <property type="protein sequence ID" value="KAG6379296.1"/>
    <property type="molecule type" value="Genomic_DNA"/>
</dbReference>
<evidence type="ECO:0000313" key="2">
    <source>
        <dbReference type="Proteomes" id="UP000683000"/>
    </source>
</evidence>
<comment type="caution">
    <text evidence="1">The sequence shown here is derived from an EMBL/GenBank/DDBJ whole genome shotgun (WGS) entry which is preliminary data.</text>
</comment>
<dbReference type="OrthoDB" id="270639at2759"/>
<gene>
    <name evidence="1" type="ORF">JVT61DRAFT_11751</name>
</gene>
<organism evidence="1 2">
    <name type="scientific">Boletus reticuloceps</name>
    <dbReference type="NCBI Taxonomy" id="495285"/>
    <lineage>
        <taxon>Eukaryota</taxon>
        <taxon>Fungi</taxon>
        <taxon>Dikarya</taxon>
        <taxon>Basidiomycota</taxon>
        <taxon>Agaricomycotina</taxon>
        <taxon>Agaricomycetes</taxon>
        <taxon>Agaricomycetidae</taxon>
        <taxon>Boletales</taxon>
        <taxon>Boletineae</taxon>
        <taxon>Boletaceae</taxon>
        <taxon>Boletoideae</taxon>
        <taxon>Boletus</taxon>
    </lineage>
</organism>
<proteinExistence type="predicted"/>
<sequence length="106" mass="11916">MALVRLLGYILQGHKTNVRFVHSSANLPNPPSILSLTPEHEREARAWLNSFRVAATVPKHLVELSFSRSSGPGGQVEYLIAPRTALEWERLEADVLNRTSTKFLPR</sequence>
<reference evidence="1" key="1">
    <citation type="submission" date="2021-03" db="EMBL/GenBank/DDBJ databases">
        <title>Evolutionary innovations through gain and loss of genes in the ectomycorrhizal Boletales.</title>
        <authorList>
            <person name="Wu G."/>
            <person name="Miyauchi S."/>
            <person name="Morin E."/>
            <person name="Yang Z.-L."/>
            <person name="Xu J."/>
            <person name="Martin F.M."/>
        </authorList>
    </citation>
    <scope>NUCLEOTIDE SEQUENCE</scope>
    <source>
        <strain evidence="1">BR01</strain>
    </source>
</reference>
<evidence type="ECO:0000313" key="1">
    <source>
        <dbReference type="EMBL" id="KAG6379296.1"/>
    </source>
</evidence>
<keyword evidence="2" id="KW-1185">Reference proteome</keyword>
<dbReference type="Proteomes" id="UP000683000">
    <property type="component" value="Unassembled WGS sequence"/>
</dbReference>